<sequence>TSAQAGLAWMLQNPDITAPVIGARTPAQLEENLGALDIDLAEDHLARLDEASAIDLGYPHQMLASDHIRNVTGGS</sequence>
<evidence type="ECO:0000259" key="1">
    <source>
        <dbReference type="Pfam" id="PF00248"/>
    </source>
</evidence>
<organism evidence="2 3">
    <name type="scientific">Roseateles chitinivorans</name>
    <dbReference type="NCBI Taxonomy" id="2917965"/>
    <lineage>
        <taxon>Bacteria</taxon>
        <taxon>Pseudomonadati</taxon>
        <taxon>Pseudomonadota</taxon>
        <taxon>Betaproteobacteria</taxon>
        <taxon>Burkholderiales</taxon>
        <taxon>Sphaerotilaceae</taxon>
        <taxon>Roseateles</taxon>
    </lineage>
</organism>
<feature type="domain" description="NADP-dependent oxidoreductase" evidence="1">
    <location>
        <begin position="2"/>
        <end position="52"/>
    </location>
</feature>
<dbReference type="Proteomes" id="UP000231501">
    <property type="component" value="Unassembled WGS sequence"/>
</dbReference>
<dbReference type="InterPro" id="IPR036812">
    <property type="entry name" value="NAD(P)_OxRdtase_dom_sf"/>
</dbReference>
<reference evidence="2 3" key="1">
    <citation type="submission" date="2017-11" db="EMBL/GenBank/DDBJ databases">
        <title>Draft genome sequence of Mitsuaria sp. HWN-4.</title>
        <authorList>
            <person name="Gundlapally S.R."/>
        </authorList>
    </citation>
    <scope>NUCLEOTIDE SEQUENCE [LARGE SCALE GENOMIC DNA]</scope>
    <source>
        <strain evidence="2 3">HWN-4</strain>
    </source>
</reference>
<feature type="non-terminal residue" evidence="2">
    <location>
        <position position="1"/>
    </location>
</feature>
<dbReference type="SUPFAM" id="SSF51430">
    <property type="entry name" value="NAD(P)-linked oxidoreductase"/>
    <property type="match status" value="1"/>
</dbReference>
<dbReference type="Pfam" id="PF00248">
    <property type="entry name" value="Aldo_ket_red"/>
    <property type="match status" value="1"/>
</dbReference>
<accession>A0A2G9C1R3</accession>
<gene>
    <name evidence="2" type="ORF">CS062_25445</name>
</gene>
<dbReference type="AlphaFoldDB" id="A0A2G9C1R3"/>
<dbReference type="EMBL" id="PEOG01000241">
    <property type="protein sequence ID" value="PIM50363.1"/>
    <property type="molecule type" value="Genomic_DNA"/>
</dbReference>
<name>A0A2G9C1R3_9BURK</name>
<dbReference type="RefSeq" id="WP_143742575.1">
    <property type="nucleotide sequence ID" value="NZ_PEOG01000241.1"/>
</dbReference>
<dbReference type="Gene3D" id="3.20.20.100">
    <property type="entry name" value="NADP-dependent oxidoreductase domain"/>
    <property type="match status" value="1"/>
</dbReference>
<evidence type="ECO:0000313" key="2">
    <source>
        <dbReference type="EMBL" id="PIM50363.1"/>
    </source>
</evidence>
<proteinExistence type="predicted"/>
<evidence type="ECO:0000313" key="3">
    <source>
        <dbReference type="Proteomes" id="UP000231501"/>
    </source>
</evidence>
<dbReference type="InterPro" id="IPR023210">
    <property type="entry name" value="NADP_OxRdtase_dom"/>
</dbReference>
<protein>
    <submittedName>
        <fullName evidence="2">Aldo/keto reductase</fullName>
    </submittedName>
</protein>
<comment type="caution">
    <text evidence="2">The sequence shown here is derived from an EMBL/GenBank/DDBJ whole genome shotgun (WGS) entry which is preliminary data.</text>
</comment>
<keyword evidence="3" id="KW-1185">Reference proteome</keyword>